<dbReference type="PANTHER" id="PTHR11106:SF27">
    <property type="entry name" value="MACRO DOMAIN-CONTAINING PROTEIN"/>
    <property type="match status" value="1"/>
</dbReference>
<keyword evidence="3" id="KW-1185">Reference proteome</keyword>
<dbReference type="EMBL" id="BJZK01000004">
    <property type="protein sequence ID" value="GEO71450.1"/>
    <property type="molecule type" value="Genomic_DNA"/>
</dbReference>
<dbReference type="CDD" id="cd02908">
    <property type="entry name" value="Macro_OAADPr_deacetylase"/>
    <property type="match status" value="1"/>
</dbReference>
<protein>
    <submittedName>
        <fullName evidence="2">Macro domain-containing protein</fullName>
    </submittedName>
</protein>
<dbReference type="PANTHER" id="PTHR11106">
    <property type="entry name" value="GANGLIOSIDE INDUCED DIFFERENTIATION ASSOCIATED PROTEIN 2-RELATED"/>
    <property type="match status" value="1"/>
</dbReference>
<reference evidence="2 3" key="1">
    <citation type="submission" date="2019-07" db="EMBL/GenBank/DDBJ databases">
        <title>Whole genome shotgun sequence of Lactobacillus zymae NBRC 107157.</title>
        <authorList>
            <person name="Hosoyama A."/>
            <person name="Uohara A."/>
            <person name="Ohji S."/>
            <person name="Ichikawa N."/>
        </authorList>
    </citation>
    <scope>NUCLEOTIDE SEQUENCE [LARGE SCALE GENOMIC DNA]</scope>
    <source>
        <strain evidence="2 3">NBRC 107157</strain>
    </source>
</reference>
<gene>
    <name evidence="2" type="ORF">LZY01_06180</name>
</gene>
<name>A0ABQ0WUJ1_9LACO</name>
<dbReference type="Proteomes" id="UP000321794">
    <property type="component" value="Unassembled WGS sequence"/>
</dbReference>
<dbReference type="Gene3D" id="3.40.220.10">
    <property type="entry name" value="Leucine Aminopeptidase, subunit E, domain 1"/>
    <property type="match status" value="1"/>
</dbReference>
<dbReference type="SMART" id="SM00506">
    <property type="entry name" value="A1pp"/>
    <property type="match status" value="1"/>
</dbReference>
<comment type="caution">
    <text evidence="2">The sequence shown here is derived from an EMBL/GenBank/DDBJ whole genome shotgun (WGS) entry which is preliminary data.</text>
</comment>
<evidence type="ECO:0000259" key="1">
    <source>
        <dbReference type="PROSITE" id="PS51154"/>
    </source>
</evidence>
<dbReference type="NCBIfam" id="NF001664">
    <property type="entry name" value="PRK00431.1-6"/>
    <property type="match status" value="1"/>
</dbReference>
<evidence type="ECO:0000313" key="3">
    <source>
        <dbReference type="Proteomes" id="UP000321794"/>
    </source>
</evidence>
<dbReference type="Pfam" id="PF01661">
    <property type="entry name" value="Macro"/>
    <property type="match status" value="1"/>
</dbReference>
<dbReference type="InterPro" id="IPR043472">
    <property type="entry name" value="Macro_dom-like"/>
</dbReference>
<sequence length="175" mass="18480">MAQFKVIQGDITHSHVDAIVNAANTTLLGGGGVDGAIHRAAGPELFAACVPLNGCATGEAKITPGFRLPAQWVIHTPGPVWHGGTRGEAQLLANSYRHSLDLAAQRGCHSVDFPSISTGVYGYPLDAAAQVATRTIATWLTAHPDVTVRLVAFDDRTAQAYQRAWATQTAPNDEN</sequence>
<dbReference type="SUPFAM" id="SSF52949">
    <property type="entry name" value="Macro domain-like"/>
    <property type="match status" value="1"/>
</dbReference>
<dbReference type="InterPro" id="IPR002589">
    <property type="entry name" value="Macro_dom"/>
</dbReference>
<proteinExistence type="predicted"/>
<dbReference type="RefSeq" id="WP_057732741.1">
    <property type="nucleotide sequence ID" value="NZ_BJZK01000004.1"/>
</dbReference>
<evidence type="ECO:0000313" key="2">
    <source>
        <dbReference type="EMBL" id="GEO71450.1"/>
    </source>
</evidence>
<accession>A0ABQ0WUJ1</accession>
<dbReference type="PROSITE" id="PS51154">
    <property type="entry name" value="MACRO"/>
    <property type="match status" value="1"/>
</dbReference>
<feature type="domain" description="Macro" evidence="1">
    <location>
        <begin position="1"/>
        <end position="169"/>
    </location>
</feature>
<organism evidence="2 3">
    <name type="scientific">Levilactobacillus zymae</name>
    <dbReference type="NCBI Taxonomy" id="267363"/>
    <lineage>
        <taxon>Bacteria</taxon>
        <taxon>Bacillati</taxon>
        <taxon>Bacillota</taxon>
        <taxon>Bacilli</taxon>
        <taxon>Lactobacillales</taxon>
        <taxon>Lactobacillaceae</taxon>
        <taxon>Levilactobacillus</taxon>
    </lineage>
</organism>